<dbReference type="Pfam" id="PF11338">
    <property type="entry name" value="DUF3140"/>
    <property type="match status" value="1"/>
</dbReference>
<accession>A0A7Y6IRV1</accession>
<dbReference type="RefSeq" id="WP_175602794.1">
    <property type="nucleotide sequence ID" value="NZ_JABWGO010000006.1"/>
</dbReference>
<comment type="caution">
    <text evidence="1">The sequence shown here is derived from an EMBL/GenBank/DDBJ whole genome shotgun (WGS) entry which is preliminary data.</text>
</comment>
<dbReference type="PANTHER" id="PTHR40630:SF1">
    <property type="entry name" value="DNA-BINDING PROTEIN"/>
    <property type="match status" value="1"/>
</dbReference>
<evidence type="ECO:0000313" key="2">
    <source>
        <dbReference type="Proteomes" id="UP000546126"/>
    </source>
</evidence>
<dbReference type="EMBL" id="JABWGO010000006">
    <property type="protein sequence ID" value="NUW43259.1"/>
    <property type="molecule type" value="Genomic_DNA"/>
</dbReference>
<proteinExistence type="predicted"/>
<protein>
    <submittedName>
        <fullName evidence="1">DUF3140 domain-containing protein</fullName>
    </submittedName>
</protein>
<evidence type="ECO:0000313" key="1">
    <source>
        <dbReference type="EMBL" id="NUW43259.1"/>
    </source>
</evidence>
<gene>
    <name evidence="1" type="ORF">HT134_24445</name>
</gene>
<name>A0A7Y6IRV1_9ACTN</name>
<sequence length="110" mass="12241">MSADPENYDADLLWEEFHGVVNMTSEELRAYLLADAAGADTTFPAETDLGIDELGRGVLHVLAKRKTDLTEDDLDTMRQVVDLVETLDNRTDDEARRLQLSVGHDPLRAA</sequence>
<reference evidence="1 2" key="1">
    <citation type="submission" date="2020-06" db="EMBL/GenBank/DDBJ databases">
        <authorList>
            <person name="Chanama M."/>
        </authorList>
    </citation>
    <scope>NUCLEOTIDE SEQUENCE [LARGE SCALE GENOMIC DNA]</scope>
    <source>
        <strain evidence="1 2">TBRC6557</strain>
    </source>
</reference>
<dbReference type="PANTHER" id="PTHR40630">
    <property type="entry name" value="POSSIBLE DNA-BINDING PROTEIN"/>
    <property type="match status" value="1"/>
</dbReference>
<dbReference type="AlphaFoldDB" id="A0A7Y6IRV1"/>
<dbReference type="InterPro" id="IPR021487">
    <property type="entry name" value="DUF3140"/>
</dbReference>
<organism evidence="1 2">
    <name type="scientific">Nonomuraea rhodomycinica</name>
    <dbReference type="NCBI Taxonomy" id="1712872"/>
    <lineage>
        <taxon>Bacteria</taxon>
        <taxon>Bacillati</taxon>
        <taxon>Actinomycetota</taxon>
        <taxon>Actinomycetes</taxon>
        <taxon>Streptosporangiales</taxon>
        <taxon>Streptosporangiaceae</taxon>
        <taxon>Nonomuraea</taxon>
    </lineage>
</organism>
<keyword evidence="2" id="KW-1185">Reference proteome</keyword>
<dbReference type="Proteomes" id="UP000546126">
    <property type="component" value="Unassembled WGS sequence"/>
</dbReference>